<dbReference type="CDD" id="cd07560">
    <property type="entry name" value="Peptidase_S41_CPP"/>
    <property type="match status" value="1"/>
</dbReference>
<dbReference type="GO" id="GO:0008236">
    <property type="term" value="F:serine-type peptidase activity"/>
    <property type="evidence" value="ECO:0007669"/>
    <property type="project" value="UniProtKB-KW"/>
</dbReference>
<dbReference type="InterPro" id="IPR036034">
    <property type="entry name" value="PDZ_sf"/>
</dbReference>
<reference evidence="9 10" key="1">
    <citation type="journal article" date="2016" name="Nat. Commun.">
        <title>Thousands of microbial genomes shed light on interconnected biogeochemical processes in an aquifer system.</title>
        <authorList>
            <person name="Anantharaman K."/>
            <person name="Brown C.T."/>
            <person name="Hug L.A."/>
            <person name="Sharon I."/>
            <person name="Castelle C.J."/>
            <person name="Probst A.J."/>
            <person name="Thomas B.C."/>
            <person name="Singh A."/>
            <person name="Wilkins M.J."/>
            <person name="Karaoz U."/>
            <person name="Brodie E.L."/>
            <person name="Williams K.H."/>
            <person name="Hubbard S.S."/>
            <person name="Banfield J.F."/>
        </authorList>
    </citation>
    <scope>NUCLEOTIDE SEQUENCE [LARGE SCALE GENOMIC DNA]</scope>
</reference>
<dbReference type="CDD" id="cd06782">
    <property type="entry name" value="cpPDZ_CPP-like"/>
    <property type="match status" value="1"/>
</dbReference>
<feature type="transmembrane region" description="Helical" evidence="7">
    <location>
        <begin position="20"/>
        <end position="38"/>
    </location>
</feature>
<evidence type="ECO:0000313" key="9">
    <source>
        <dbReference type="EMBL" id="OGE75470.1"/>
    </source>
</evidence>
<dbReference type="Pfam" id="PF17820">
    <property type="entry name" value="PDZ_6"/>
    <property type="match status" value="1"/>
</dbReference>
<dbReference type="NCBIfam" id="TIGR00225">
    <property type="entry name" value="prc"/>
    <property type="match status" value="1"/>
</dbReference>
<evidence type="ECO:0000256" key="5">
    <source>
        <dbReference type="RuleBase" id="RU004404"/>
    </source>
</evidence>
<dbReference type="GO" id="GO:0004175">
    <property type="term" value="F:endopeptidase activity"/>
    <property type="evidence" value="ECO:0007669"/>
    <property type="project" value="TreeGrafter"/>
</dbReference>
<gene>
    <name evidence="9" type="ORF">A3K06_00450</name>
</gene>
<feature type="region of interest" description="Disordered" evidence="6">
    <location>
        <begin position="378"/>
        <end position="402"/>
    </location>
</feature>
<dbReference type="GO" id="GO:0007165">
    <property type="term" value="P:signal transduction"/>
    <property type="evidence" value="ECO:0007669"/>
    <property type="project" value="TreeGrafter"/>
</dbReference>
<evidence type="ECO:0000256" key="7">
    <source>
        <dbReference type="SAM" id="Phobius"/>
    </source>
</evidence>
<keyword evidence="7" id="KW-0812">Transmembrane</keyword>
<keyword evidence="7" id="KW-1133">Transmembrane helix</keyword>
<protein>
    <recommendedName>
        <fullName evidence="8">PDZ domain-containing protein</fullName>
    </recommendedName>
</protein>
<dbReference type="Gene3D" id="3.90.226.10">
    <property type="entry name" value="2-enoyl-CoA Hydratase, Chain A, domain 1"/>
    <property type="match status" value="1"/>
</dbReference>
<dbReference type="GO" id="GO:0006508">
    <property type="term" value="P:proteolysis"/>
    <property type="evidence" value="ECO:0007669"/>
    <property type="project" value="UniProtKB-KW"/>
</dbReference>
<keyword evidence="3 5" id="KW-0378">Hydrolase</keyword>
<name>A0A1F5NDD8_9BACT</name>
<evidence type="ECO:0000256" key="2">
    <source>
        <dbReference type="ARBA" id="ARBA00022670"/>
    </source>
</evidence>
<evidence type="ECO:0000259" key="8">
    <source>
        <dbReference type="PROSITE" id="PS50106"/>
    </source>
</evidence>
<keyword evidence="4 5" id="KW-0720">Serine protease</keyword>
<dbReference type="SUPFAM" id="SSF52096">
    <property type="entry name" value="ClpP/crotonase"/>
    <property type="match status" value="1"/>
</dbReference>
<dbReference type="EMBL" id="MFEG01000029">
    <property type="protein sequence ID" value="OGE75470.1"/>
    <property type="molecule type" value="Genomic_DNA"/>
</dbReference>
<dbReference type="AlphaFoldDB" id="A0A1F5NDD8"/>
<keyword evidence="7" id="KW-0472">Membrane</keyword>
<proteinExistence type="inferred from homology"/>
<dbReference type="PANTHER" id="PTHR32060:SF30">
    <property type="entry name" value="CARBOXY-TERMINAL PROCESSING PROTEASE CTPA"/>
    <property type="match status" value="1"/>
</dbReference>
<dbReference type="PROSITE" id="PS50106">
    <property type="entry name" value="PDZ"/>
    <property type="match status" value="1"/>
</dbReference>
<dbReference type="SUPFAM" id="SSF50156">
    <property type="entry name" value="PDZ domain-like"/>
    <property type="match status" value="1"/>
</dbReference>
<comment type="similarity">
    <text evidence="1 5">Belongs to the peptidase S41A family.</text>
</comment>
<dbReference type="SMART" id="SM00228">
    <property type="entry name" value="PDZ"/>
    <property type="match status" value="1"/>
</dbReference>
<evidence type="ECO:0000313" key="10">
    <source>
        <dbReference type="Proteomes" id="UP000176547"/>
    </source>
</evidence>
<dbReference type="InterPro" id="IPR005151">
    <property type="entry name" value="Tail-specific_protease"/>
</dbReference>
<accession>A0A1F5NDD8</accession>
<dbReference type="SMART" id="SM00245">
    <property type="entry name" value="TSPc"/>
    <property type="match status" value="1"/>
</dbReference>
<sequence length="415" mass="45395">MELQTSEINPGDFKPKKFRWIYAAFLLAIVFFLGVQFGRHGLPAAERAASVFVDRGREDAPREVDWQLLWDTIDQIRDRYVDRPPDMAQLLYGAVAGAVNSLQDPYSVFLPPQEASEFQEELSGNFEGIGAEIAIKHQQLVVVSPLDDSPAEKAGLRGGDAILQVNGEDTASLTLEEAVGKIRGPAGTEVVLSVFRKGLDAPQEYKIIRAKIEVKSLSYEIREHQGKKIGYLKLRRFGQETKGELNRAVSEFLAGGVTGVILDMRNNPGGYLDTAVDVASVWVTEGQVVVIQKFADGQQDEYRANGSARFSGMPTVVLVNGGSASASEIVAGALHDYGLATLVGEKTFGKGSVQELINLRDDAQVKLTVAKWLTPDGHDLNKEGLAPDEPVPLTDEDFENDRDPQLDRALEMLTL</sequence>
<organism evidence="9 10">
    <name type="scientific">Candidatus Doudnabacteria bacterium RIFCSPHIGHO2_01_52_17</name>
    <dbReference type="NCBI Taxonomy" id="1817820"/>
    <lineage>
        <taxon>Bacteria</taxon>
        <taxon>Candidatus Doudnaibacteriota</taxon>
    </lineage>
</organism>
<dbReference type="Gene3D" id="3.30.750.44">
    <property type="match status" value="1"/>
</dbReference>
<evidence type="ECO:0000256" key="1">
    <source>
        <dbReference type="ARBA" id="ARBA00009179"/>
    </source>
</evidence>
<dbReference type="InterPro" id="IPR001478">
    <property type="entry name" value="PDZ"/>
</dbReference>
<dbReference type="PANTHER" id="PTHR32060">
    <property type="entry name" value="TAIL-SPECIFIC PROTEASE"/>
    <property type="match status" value="1"/>
</dbReference>
<feature type="domain" description="PDZ" evidence="8">
    <location>
        <begin position="115"/>
        <end position="183"/>
    </location>
</feature>
<dbReference type="Proteomes" id="UP000176547">
    <property type="component" value="Unassembled WGS sequence"/>
</dbReference>
<dbReference type="FunFam" id="2.30.42.10:FF:000063">
    <property type="entry name" value="Peptidase, S41 family"/>
    <property type="match status" value="1"/>
</dbReference>
<evidence type="ECO:0000256" key="4">
    <source>
        <dbReference type="ARBA" id="ARBA00022825"/>
    </source>
</evidence>
<comment type="caution">
    <text evidence="9">The sequence shown here is derived from an EMBL/GenBank/DDBJ whole genome shotgun (WGS) entry which is preliminary data.</text>
</comment>
<keyword evidence="2 5" id="KW-0645">Protease</keyword>
<evidence type="ECO:0000256" key="6">
    <source>
        <dbReference type="SAM" id="MobiDB-lite"/>
    </source>
</evidence>
<dbReference type="InterPro" id="IPR029045">
    <property type="entry name" value="ClpP/crotonase-like_dom_sf"/>
</dbReference>
<dbReference type="Gene3D" id="2.30.42.10">
    <property type="match status" value="1"/>
</dbReference>
<dbReference type="Pfam" id="PF03572">
    <property type="entry name" value="Peptidase_S41"/>
    <property type="match status" value="1"/>
</dbReference>
<dbReference type="GO" id="GO:0030288">
    <property type="term" value="C:outer membrane-bounded periplasmic space"/>
    <property type="evidence" value="ECO:0007669"/>
    <property type="project" value="TreeGrafter"/>
</dbReference>
<evidence type="ECO:0000256" key="3">
    <source>
        <dbReference type="ARBA" id="ARBA00022801"/>
    </source>
</evidence>
<dbReference type="InterPro" id="IPR004447">
    <property type="entry name" value="Peptidase_S41A"/>
</dbReference>
<dbReference type="InterPro" id="IPR041489">
    <property type="entry name" value="PDZ_6"/>
</dbReference>